<dbReference type="RefSeq" id="WP_076166576.1">
    <property type="nucleotide sequence ID" value="NZ_JBEZVB010000007.1"/>
</dbReference>
<keyword evidence="3" id="KW-1185">Reference proteome</keyword>
<feature type="region of interest" description="Disordered" evidence="1">
    <location>
        <begin position="1"/>
        <end position="32"/>
    </location>
</feature>
<dbReference type="EMBL" id="MQUQ01000020">
    <property type="protein sequence ID" value="OLZ45497.1"/>
    <property type="molecule type" value="Genomic_DNA"/>
</dbReference>
<feature type="compositionally biased region" description="Low complexity" evidence="1">
    <location>
        <begin position="1"/>
        <end position="18"/>
    </location>
</feature>
<evidence type="ECO:0000313" key="2">
    <source>
        <dbReference type="EMBL" id="OLZ45497.1"/>
    </source>
</evidence>
<dbReference type="AlphaFoldDB" id="A0A1R0KIC1"/>
<evidence type="ECO:0000256" key="1">
    <source>
        <dbReference type="SAM" id="MobiDB-lite"/>
    </source>
</evidence>
<name>A0A1R0KIC1_9PSEU</name>
<sequence>MCSARTGRLRRGSGTSGAAERRPAPDTGGEMSLVAVRERTAALGGSAKAGGRSRSACPWTE</sequence>
<accession>A0A1R0KIC1</accession>
<proteinExistence type="predicted"/>
<organism evidence="2 3">
    <name type="scientific">Amycolatopsis coloradensis</name>
    <dbReference type="NCBI Taxonomy" id="76021"/>
    <lineage>
        <taxon>Bacteria</taxon>
        <taxon>Bacillati</taxon>
        <taxon>Actinomycetota</taxon>
        <taxon>Actinomycetes</taxon>
        <taxon>Pseudonocardiales</taxon>
        <taxon>Pseudonocardiaceae</taxon>
        <taxon>Amycolatopsis</taxon>
    </lineage>
</organism>
<comment type="caution">
    <text evidence="2">The sequence shown here is derived from an EMBL/GenBank/DDBJ whole genome shotgun (WGS) entry which is preliminary data.</text>
</comment>
<protein>
    <submittedName>
        <fullName evidence="2">Uncharacterized protein</fullName>
    </submittedName>
</protein>
<dbReference type="Proteomes" id="UP000187486">
    <property type="component" value="Unassembled WGS sequence"/>
</dbReference>
<gene>
    <name evidence="2" type="ORF">BS329_34345</name>
</gene>
<reference evidence="2 3" key="1">
    <citation type="submission" date="2016-01" db="EMBL/GenBank/DDBJ databases">
        <title>Amycolatopsis coloradensis genome sequencing and assembly.</title>
        <authorList>
            <person name="Mayilraj S."/>
        </authorList>
    </citation>
    <scope>NUCLEOTIDE SEQUENCE [LARGE SCALE GENOMIC DNA]</scope>
    <source>
        <strain evidence="2 3">DSM 44225</strain>
    </source>
</reference>
<evidence type="ECO:0000313" key="3">
    <source>
        <dbReference type="Proteomes" id="UP000187486"/>
    </source>
</evidence>